<reference evidence="4 5" key="1">
    <citation type="submission" date="2024-09" db="EMBL/GenBank/DDBJ databases">
        <authorList>
            <person name="Sun Q."/>
            <person name="Mori K."/>
        </authorList>
    </citation>
    <scope>NUCLEOTIDE SEQUENCE [LARGE SCALE GENOMIC DNA]</scope>
    <source>
        <strain evidence="4 5">CCM 7659</strain>
    </source>
</reference>
<evidence type="ECO:0000313" key="4">
    <source>
        <dbReference type="EMBL" id="MFB9261409.1"/>
    </source>
</evidence>
<dbReference type="PANTHER" id="PTHR39428">
    <property type="entry name" value="F420H(2)-DEPENDENT QUINONE REDUCTASE RV1261C"/>
    <property type="match status" value="1"/>
</dbReference>
<dbReference type="InterPro" id="IPR004378">
    <property type="entry name" value="F420H2_quin_Rdtase"/>
</dbReference>
<protein>
    <submittedName>
        <fullName evidence="4">Nitroreductase family deazaflavin-dependent oxidoreductase</fullName>
    </submittedName>
</protein>
<comment type="caution">
    <text evidence="4">The sequence shown here is derived from an EMBL/GenBank/DDBJ whole genome shotgun (WGS) entry which is preliminary data.</text>
</comment>
<evidence type="ECO:0000256" key="1">
    <source>
        <dbReference type="ARBA" id="ARBA00008710"/>
    </source>
</evidence>
<comment type="similarity">
    <text evidence="1">Belongs to the F420H(2)-dependent quinone reductase family.</text>
</comment>
<comment type="catalytic activity">
    <reaction evidence="2">
        <text>oxidized coenzyme F420-(gamma-L-Glu)(n) + a quinol + H(+) = reduced coenzyme F420-(gamma-L-Glu)(n) + a quinone</text>
        <dbReference type="Rhea" id="RHEA:39663"/>
        <dbReference type="Rhea" id="RHEA-COMP:12939"/>
        <dbReference type="Rhea" id="RHEA-COMP:14378"/>
        <dbReference type="ChEBI" id="CHEBI:15378"/>
        <dbReference type="ChEBI" id="CHEBI:24646"/>
        <dbReference type="ChEBI" id="CHEBI:132124"/>
        <dbReference type="ChEBI" id="CHEBI:133980"/>
        <dbReference type="ChEBI" id="CHEBI:139511"/>
    </reaction>
</comment>
<dbReference type="RefSeq" id="WP_182631490.1">
    <property type="nucleotide sequence ID" value="NZ_JAALDM010000057.1"/>
</dbReference>
<evidence type="ECO:0000256" key="2">
    <source>
        <dbReference type="ARBA" id="ARBA00049106"/>
    </source>
</evidence>
<gene>
    <name evidence="4" type="ORF">ACFFVD_16625</name>
</gene>
<evidence type="ECO:0000256" key="3">
    <source>
        <dbReference type="SAM" id="MobiDB-lite"/>
    </source>
</evidence>
<name>A0ABV5JUE4_9ACTN</name>
<dbReference type="Gene3D" id="2.30.110.10">
    <property type="entry name" value="Electron Transport, Fmn-binding Protein, Chain A"/>
    <property type="match status" value="1"/>
</dbReference>
<keyword evidence="5" id="KW-1185">Reference proteome</keyword>
<organism evidence="4 5">
    <name type="scientific">Dietzia aerolata</name>
    <dbReference type="NCBI Taxonomy" id="595984"/>
    <lineage>
        <taxon>Bacteria</taxon>
        <taxon>Bacillati</taxon>
        <taxon>Actinomycetota</taxon>
        <taxon>Actinomycetes</taxon>
        <taxon>Mycobacteriales</taxon>
        <taxon>Dietziaceae</taxon>
        <taxon>Dietzia</taxon>
    </lineage>
</organism>
<dbReference type="InterPro" id="IPR012349">
    <property type="entry name" value="Split_barrel_FMN-bd"/>
</dbReference>
<sequence length="157" mass="17409">MTTDTHSDSQPDPQPQVPGWIRRHLEEYARDPENARLFDATQVGGPKDTPTLLLTTRGRRTGRILTMPLIYGEAGGAYVVIASKGGAPAHPGWFHNLSAEPNVDIQVGAEKLAVIARVAEGEERARLWGQMAEIYPPYLEYQEKTDRVIPVVVLEPR</sequence>
<dbReference type="Pfam" id="PF04075">
    <property type="entry name" value="F420H2_quin_red"/>
    <property type="match status" value="1"/>
</dbReference>
<feature type="region of interest" description="Disordered" evidence="3">
    <location>
        <begin position="1"/>
        <end position="20"/>
    </location>
</feature>
<dbReference type="NCBIfam" id="TIGR00026">
    <property type="entry name" value="hi_GC_TIGR00026"/>
    <property type="match status" value="1"/>
</dbReference>
<accession>A0ABV5JUE4</accession>
<dbReference type="PANTHER" id="PTHR39428:SF1">
    <property type="entry name" value="F420H(2)-DEPENDENT QUINONE REDUCTASE RV1261C"/>
    <property type="match status" value="1"/>
</dbReference>
<evidence type="ECO:0000313" key="5">
    <source>
        <dbReference type="Proteomes" id="UP001589700"/>
    </source>
</evidence>
<dbReference type="EMBL" id="JBHMDY010000032">
    <property type="protein sequence ID" value="MFB9261409.1"/>
    <property type="molecule type" value="Genomic_DNA"/>
</dbReference>
<proteinExistence type="inferred from homology"/>
<dbReference type="Proteomes" id="UP001589700">
    <property type="component" value="Unassembled WGS sequence"/>
</dbReference>